<accession>A0ACB7UX96</accession>
<keyword evidence="2" id="KW-1185">Reference proteome</keyword>
<evidence type="ECO:0000313" key="1">
    <source>
        <dbReference type="EMBL" id="KAH7665363.1"/>
    </source>
</evidence>
<proteinExistence type="predicted"/>
<reference evidence="2" key="1">
    <citation type="journal article" date="2022" name="Nat. Commun.">
        <title>Chromosome evolution and the genetic basis of agronomically important traits in greater yam.</title>
        <authorList>
            <person name="Bredeson J.V."/>
            <person name="Lyons J.B."/>
            <person name="Oniyinde I.O."/>
            <person name="Okereke N.R."/>
            <person name="Kolade O."/>
            <person name="Nnabue I."/>
            <person name="Nwadili C.O."/>
            <person name="Hribova E."/>
            <person name="Parker M."/>
            <person name="Nwogha J."/>
            <person name="Shu S."/>
            <person name="Carlson J."/>
            <person name="Kariba R."/>
            <person name="Muthemba S."/>
            <person name="Knop K."/>
            <person name="Barton G.J."/>
            <person name="Sherwood A.V."/>
            <person name="Lopez-Montes A."/>
            <person name="Asiedu R."/>
            <person name="Jamnadass R."/>
            <person name="Muchugi A."/>
            <person name="Goodstein D."/>
            <person name="Egesi C.N."/>
            <person name="Featherston J."/>
            <person name="Asfaw A."/>
            <person name="Simpson G.G."/>
            <person name="Dolezel J."/>
            <person name="Hendre P.S."/>
            <person name="Van Deynze A."/>
            <person name="Kumar P.L."/>
            <person name="Obidiegwu J.E."/>
            <person name="Bhattacharjee R."/>
            <person name="Rokhsar D.S."/>
        </authorList>
    </citation>
    <scope>NUCLEOTIDE SEQUENCE [LARGE SCALE GENOMIC DNA]</scope>
    <source>
        <strain evidence="2">cv. TDa95/00328</strain>
    </source>
</reference>
<evidence type="ECO:0000313" key="2">
    <source>
        <dbReference type="Proteomes" id="UP000827976"/>
    </source>
</evidence>
<name>A0ACB7UX96_DIOAL</name>
<organism evidence="1 2">
    <name type="scientific">Dioscorea alata</name>
    <name type="common">Purple yam</name>
    <dbReference type="NCBI Taxonomy" id="55571"/>
    <lineage>
        <taxon>Eukaryota</taxon>
        <taxon>Viridiplantae</taxon>
        <taxon>Streptophyta</taxon>
        <taxon>Embryophyta</taxon>
        <taxon>Tracheophyta</taxon>
        <taxon>Spermatophyta</taxon>
        <taxon>Magnoliopsida</taxon>
        <taxon>Liliopsida</taxon>
        <taxon>Dioscoreales</taxon>
        <taxon>Dioscoreaceae</taxon>
        <taxon>Dioscorea</taxon>
    </lineage>
</organism>
<protein>
    <submittedName>
        <fullName evidence="1">Uncharacterized protein</fullName>
    </submittedName>
</protein>
<dbReference type="Proteomes" id="UP000827976">
    <property type="component" value="Chromosome 13"/>
</dbReference>
<gene>
    <name evidence="1" type="ORF">IHE45_13G029300</name>
</gene>
<sequence length="77" mass="9131">MEWLERVIVPMRRVWIVVVSRLRTRRTGWGGLRQEVSTCEYEDVHVMWEMLSKTGTSERKPHVWDGIFGLAPCNLRC</sequence>
<comment type="caution">
    <text evidence="1">The sequence shown here is derived from an EMBL/GenBank/DDBJ whole genome shotgun (WGS) entry which is preliminary data.</text>
</comment>
<dbReference type="EMBL" id="CM037023">
    <property type="protein sequence ID" value="KAH7665363.1"/>
    <property type="molecule type" value="Genomic_DNA"/>
</dbReference>